<proteinExistence type="predicted"/>
<evidence type="ECO:0000313" key="2">
    <source>
        <dbReference type="EMBL" id="EET43930.1"/>
    </source>
</evidence>
<dbReference type="Proteomes" id="UP000005365">
    <property type="component" value="Unassembled WGS sequence"/>
</dbReference>
<accession>C6M726</accession>
<dbReference type="EMBL" id="ACKO02000014">
    <property type="protein sequence ID" value="EET43930.1"/>
    <property type="molecule type" value="Genomic_DNA"/>
</dbReference>
<reference evidence="2" key="1">
    <citation type="submission" date="2009-07" db="EMBL/GenBank/DDBJ databases">
        <authorList>
            <person name="Weinstock G."/>
            <person name="Sodergren E."/>
            <person name="Clifton S."/>
            <person name="Fulton L."/>
            <person name="Fulton B."/>
            <person name="Courtney L."/>
            <person name="Fronick C."/>
            <person name="Harrison M."/>
            <person name="Strong C."/>
            <person name="Farmer C."/>
            <person name="Delahaunty K."/>
            <person name="Markovic C."/>
            <person name="Hall O."/>
            <person name="Minx P."/>
            <person name="Tomlinson C."/>
            <person name="Mitreva M."/>
            <person name="Nelson J."/>
            <person name="Hou S."/>
            <person name="Wollam A."/>
            <person name="Pepin K.H."/>
            <person name="Johnson M."/>
            <person name="Bhonagiri V."/>
            <person name="Nash W.E."/>
            <person name="Warren W."/>
            <person name="Chinwalla A."/>
            <person name="Mardis E.R."/>
            <person name="Wilson R.K."/>
        </authorList>
    </citation>
    <scope>NUCLEOTIDE SEQUENCE [LARGE SCALE GENOMIC DNA]</scope>
    <source>
        <strain evidence="2">ATCC 29256</strain>
    </source>
</reference>
<feature type="compositionally biased region" description="Basic and acidic residues" evidence="1">
    <location>
        <begin position="263"/>
        <end position="274"/>
    </location>
</feature>
<feature type="compositionally biased region" description="Basic and acidic residues" evidence="1">
    <location>
        <begin position="234"/>
        <end position="249"/>
    </location>
</feature>
<evidence type="ECO:0000256" key="1">
    <source>
        <dbReference type="SAM" id="MobiDB-lite"/>
    </source>
</evidence>
<organism evidence="2 3">
    <name type="scientific">Neisseria sicca ATCC 29256</name>
    <dbReference type="NCBI Taxonomy" id="547045"/>
    <lineage>
        <taxon>Bacteria</taxon>
        <taxon>Pseudomonadati</taxon>
        <taxon>Pseudomonadota</taxon>
        <taxon>Betaproteobacteria</taxon>
        <taxon>Neisseriales</taxon>
        <taxon>Neisseriaceae</taxon>
        <taxon>Neisseria</taxon>
    </lineage>
</organism>
<dbReference type="AlphaFoldDB" id="C6M726"/>
<protein>
    <submittedName>
        <fullName evidence="2">Uncharacterized protein</fullName>
    </submittedName>
</protein>
<comment type="caution">
    <text evidence="2">The sequence shown here is derived from an EMBL/GenBank/DDBJ whole genome shotgun (WGS) entry which is preliminary data.</text>
</comment>
<keyword evidence="3" id="KW-1185">Reference proteome</keyword>
<evidence type="ECO:0000313" key="3">
    <source>
        <dbReference type="Proteomes" id="UP000005365"/>
    </source>
</evidence>
<feature type="region of interest" description="Disordered" evidence="1">
    <location>
        <begin position="198"/>
        <end position="291"/>
    </location>
</feature>
<gene>
    <name evidence="2" type="ORF">NEISICOT_02329</name>
</gene>
<sequence length="291" mass="31161">MAAEFGADGPARSCYHHGFAGNVRTHEFGARGDGVAAEQIDDGDFFQRADFDFTVHQVFHARNSQHFAFVFFEALDDAAAFFLSRAGDGEQDFFHTVAVDERLDVFRTIDGQVVDDGAADFGVVVHKGDGGIFVDLFDGFQQLAAGLSCAVNDDGRHLFFVAVGQDGAQNHARTGDADDQQQEINDGQGEVQFAFENQSGQAEQDCRNQAAECGGGQDAGADEAGNGAVQPQSDKQRDGQKGSRAEGKPVRHACPFVGVLDSEALREPKGDKNHQNVVDDEEGFLDVAGQG</sequence>
<name>C6M726_NEISI</name>